<dbReference type="Proteomes" id="UP000197138">
    <property type="component" value="Unassembled WGS sequence"/>
</dbReference>
<dbReference type="EMBL" id="MTKT01003779">
    <property type="protein sequence ID" value="OWM74411.1"/>
    <property type="molecule type" value="Genomic_DNA"/>
</dbReference>
<protein>
    <submittedName>
        <fullName evidence="1">Uncharacterized protein</fullName>
    </submittedName>
</protein>
<evidence type="ECO:0000313" key="1">
    <source>
        <dbReference type="EMBL" id="OWM74411.1"/>
    </source>
</evidence>
<dbReference type="AlphaFoldDB" id="A0A218WQB6"/>
<organism evidence="1 2">
    <name type="scientific">Punica granatum</name>
    <name type="common">Pomegranate</name>
    <dbReference type="NCBI Taxonomy" id="22663"/>
    <lineage>
        <taxon>Eukaryota</taxon>
        <taxon>Viridiplantae</taxon>
        <taxon>Streptophyta</taxon>
        <taxon>Embryophyta</taxon>
        <taxon>Tracheophyta</taxon>
        <taxon>Spermatophyta</taxon>
        <taxon>Magnoliopsida</taxon>
        <taxon>eudicotyledons</taxon>
        <taxon>Gunneridae</taxon>
        <taxon>Pentapetalae</taxon>
        <taxon>rosids</taxon>
        <taxon>malvids</taxon>
        <taxon>Myrtales</taxon>
        <taxon>Lythraceae</taxon>
        <taxon>Punica</taxon>
    </lineage>
</organism>
<name>A0A218WQB6_PUNGR</name>
<gene>
    <name evidence="1" type="ORF">CDL15_Pgr013315</name>
</gene>
<evidence type="ECO:0000313" key="2">
    <source>
        <dbReference type="Proteomes" id="UP000197138"/>
    </source>
</evidence>
<sequence>MDQNGVLTVLIEDITISWRTYPLPFGMQAQYPFIHPFKHSALAPYPKDMKWLMWYLCHKYTIGIQFELEEILKFLSRNTAIKDMISYPTEDRNSDIHFIQFLEWFKSLLEWERSRKPVIDICNDEHEYKEFQKIICEKNGVVTRVIWPPAQIPMAWDYPKDYMLTKSTIEQALKEYNEEHPLPPIAYQDPYFPDLEVLMQLDIDPPAQFKPSRTQQNYYPTGSR</sequence>
<proteinExistence type="predicted"/>
<reference evidence="2" key="1">
    <citation type="journal article" date="2017" name="Plant J.">
        <title>The pomegranate (Punica granatum L.) genome and the genomics of punicalagin biosynthesis.</title>
        <authorList>
            <person name="Qin G."/>
            <person name="Xu C."/>
            <person name="Ming R."/>
            <person name="Tang H."/>
            <person name="Guyot R."/>
            <person name="Kramer E.M."/>
            <person name="Hu Y."/>
            <person name="Yi X."/>
            <person name="Qi Y."/>
            <person name="Xu X."/>
            <person name="Gao Z."/>
            <person name="Pan H."/>
            <person name="Jian J."/>
            <person name="Tian Y."/>
            <person name="Yue Z."/>
            <person name="Xu Y."/>
        </authorList>
    </citation>
    <scope>NUCLEOTIDE SEQUENCE [LARGE SCALE GENOMIC DNA]</scope>
    <source>
        <strain evidence="2">cv. Dabenzi</strain>
    </source>
</reference>
<accession>A0A218WQB6</accession>
<comment type="caution">
    <text evidence="1">The sequence shown here is derived from an EMBL/GenBank/DDBJ whole genome shotgun (WGS) entry which is preliminary data.</text>
</comment>